<dbReference type="eggNOG" id="ENOG502SUXN">
    <property type="taxonomic scope" value="Eukaryota"/>
</dbReference>
<evidence type="ECO:0000313" key="1">
    <source>
        <dbReference type="EMBL" id="EED96327.1"/>
    </source>
</evidence>
<organism evidence="1 2">
    <name type="scientific">Thalassiosira pseudonana</name>
    <name type="common">Marine diatom</name>
    <name type="synonym">Cyclotella nana</name>
    <dbReference type="NCBI Taxonomy" id="35128"/>
    <lineage>
        <taxon>Eukaryota</taxon>
        <taxon>Sar</taxon>
        <taxon>Stramenopiles</taxon>
        <taxon>Ochrophyta</taxon>
        <taxon>Bacillariophyta</taxon>
        <taxon>Coscinodiscophyceae</taxon>
        <taxon>Thalassiosirophycidae</taxon>
        <taxon>Thalassiosirales</taxon>
        <taxon>Thalassiosiraceae</taxon>
        <taxon>Thalassiosira</taxon>
    </lineage>
</organism>
<dbReference type="InParanoid" id="B8BQ95"/>
<evidence type="ECO:0008006" key="3">
    <source>
        <dbReference type="Google" id="ProtNLM"/>
    </source>
</evidence>
<name>B8BQ95_THAPS</name>
<gene>
    <name evidence="1" type="ORF">THAPSDRAFT_20712</name>
</gene>
<dbReference type="RefSeq" id="XP_002286686.1">
    <property type="nucleotide sequence ID" value="XM_002286650.1"/>
</dbReference>
<dbReference type="KEGG" id="tps:THAPSDRAFT_20712"/>
<dbReference type="HOGENOM" id="CLU_1079601_0_0_1"/>
<dbReference type="PaxDb" id="35128-Thaps20712"/>
<keyword evidence="2" id="KW-1185">Reference proteome</keyword>
<dbReference type="AlphaFoldDB" id="B8BQ95"/>
<dbReference type="EMBL" id="CM000638">
    <property type="protein sequence ID" value="EED96327.1"/>
    <property type="molecule type" value="Genomic_DNA"/>
</dbReference>
<dbReference type="Proteomes" id="UP000001449">
    <property type="component" value="Chromosome 1"/>
</dbReference>
<proteinExistence type="predicted"/>
<dbReference type="GeneID" id="7451560"/>
<sequence>MSTPKSLHLVNHALRRQSFANRAHIITRCTGVATDVHNGVAFNRCSRSLSTLRPLATHPLQTSSALSFDPSNQTSYLSLQQQRTIISWVRDKFEQREKGKQAAKLVDQIALMANSPTWTVKMFADEVDETLSSWKTKMPGVGGTKEVQAARQTQKVVKAMVDQLGGDATAEVVSNMDRKQKLKLAIACEMPIDEVNMILKQFRNMELMHRILRYRKTNGIALPTDDAGLKMAMQQDGMKILSNKEKKEMREAASKVQE</sequence>
<protein>
    <recommendedName>
        <fullName evidence="3">Signal recognition particle SRP54 subunit M-domain domain-containing protein</fullName>
    </recommendedName>
</protein>
<reference evidence="1 2" key="1">
    <citation type="journal article" date="2004" name="Science">
        <title>The genome of the diatom Thalassiosira pseudonana: ecology, evolution, and metabolism.</title>
        <authorList>
            <person name="Armbrust E.V."/>
            <person name="Berges J.A."/>
            <person name="Bowler C."/>
            <person name="Green B.R."/>
            <person name="Martinez D."/>
            <person name="Putnam N.H."/>
            <person name="Zhou S."/>
            <person name="Allen A.E."/>
            <person name="Apt K.E."/>
            <person name="Bechner M."/>
            <person name="Brzezinski M.A."/>
            <person name="Chaal B.K."/>
            <person name="Chiovitti A."/>
            <person name="Davis A.K."/>
            <person name="Demarest M.S."/>
            <person name="Detter J.C."/>
            <person name="Glavina T."/>
            <person name="Goodstein D."/>
            <person name="Hadi M.Z."/>
            <person name="Hellsten U."/>
            <person name="Hildebrand M."/>
            <person name="Jenkins B.D."/>
            <person name="Jurka J."/>
            <person name="Kapitonov V.V."/>
            <person name="Kroger N."/>
            <person name="Lau W.W."/>
            <person name="Lane T.W."/>
            <person name="Larimer F.W."/>
            <person name="Lippmeier J.C."/>
            <person name="Lucas S."/>
            <person name="Medina M."/>
            <person name="Montsant A."/>
            <person name="Obornik M."/>
            <person name="Parker M.S."/>
            <person name="Palenik B."/>
            <person name="Pazour G.J."/>
            <person name="Richardson P.M."/>
            <person name="Rynearson T.A."/>
            <person name="Saito M.A."/>
            <person name="Schwartz D.C."/>
            <person name="Thamatrakoln K."/>
            <person name="Valentin K."/>
            <person name="Vardi A."/>
            <person name="Wilkerson F.P."/>
            <person name="Rokhsar D.S."/>
        </authorList>
    </citation>
    <scope>NUCLEOTIDE SEQUENCE [LARGE SCALE GENOMIC DNA]</scope>
    <source>
        <strain evidence="1 2">CCMP1335</strain>
    </source>
</reference>
<accession>B8BQ95</accession>
<reference evidence="1 2" key="2">
    <citation type="journal article" date="2008" name="Nature">
        <title>The Phaeodactylum genome reveals the evolutionary history of diatom genomes.</title>
        <authorList>
            <person name="Bowler C."/>
            <person name="Allen A.E."/>
            <person name="Badger J.H."/>
            <person name="Grimwood J."/>
            <person name="Jabbari K."/>
            <person name="Kuo A."/>
            <person name="Maheswari U."/>
            <person name="Martens C."/>
            <person name="Maumus F."/>
            <person name="Otillar R.P."/>
            <person name="Rayko E."/>
            <person name="Salamov A."/>
            <person name="Vandepoele K."/>
            <person name="Beszteri B."/>
            <person name="Gruber A."/>
            <person name="Heijde M."/>
            <person name="Katinka M."/>
            <person name="Mock T."/>
            <person name="Valentin K."/>
            <person name="Verret F."/>
            <person name="Berges J.A."/>
            <person name="Brownlee C."/>
            <person name="Cadoret J.P."/>
            <person name="Chiovitti A."/>
            <person name="Choi C.J."/>
            <person name="Coesel S."/>
            <person name="De Martino A."/>
            <person name="Detter J.C."/>
            <person name="Durkin C."/>
            <person name="Falciatore A."/>
            <person name="Fournet J."/>
            <person name="Haruta M."/>
            <person name="Huysman M.J."/>
            <person name="Jenkins B.D."/>
            <person name="Jiroutova K."/>
            <person name="Jorgensen R.E."/>
            <person name="Joubert Y."/>
            <person name="Kaplan A."/>
            <person name="Kroger N."/>
            <person name="Kroth P.G."/>
            <person name="La Roche J."/>
            <person name="Lindquist E."/>
            <person name="Lommer M."/>
            <person name="Martin-Jezequel V."/>
            <person name="Lopez P.J."/>
            <person name="Lucas S."/>
            <person name="Mangogna M."/>
            <person name="McGinnis K."/>
            <person name="Medlin L.K."/>
            <person name="Montsant A."/>
            <person name="Oudot-Le Secq M.P."/>
            <person name="Napoli C."/>
            <person name="Obornik M."/>
            <person name="Parker M.S."/>
            <person name="Petit J.L."/>
            <person name="Porcel B.M."/>
            <person name="Poulsen N."/>
            <person name="Robison M."/>
            <person name="Rychlewski L."/>
            <person name="Rynearson T.A."/>
            <person name="Schmutz J."/>
            <person name="Shapiro H."/>
            <person name="Siaut M."/>
            <person name="Stanley M."/>
            <person name="Sussman M.R."/>
            <person name="Taylor A.R."/>
            <person name="Vardi A."/>
            <person name="von Dassow P."/>
            <person name="Vyverman W."/>
            <person name="Willis A."/>
            <person name="Wyrwicz L.S."/>
            <person name="Rokhsar D.S."/>
            <person name="Weissenbach J."/>
            <person name="Armbrust E.V."/>
            <person name="Green B.R."/>
            <person name="Van de Peer Y."/>
            <person name="Grigoriev I.V."/>
        </authorList>
    </citation>
    <scope>NUCLEOTIDE SEQUENCE [LARGE SCALE GENOMIC DNA]</scope>
    <source>
        <strain evidence="1 2">CCMP1335</strain>
    </source>
</reference>
<evidence type="ECO:0000313" key="2">
    <source>
        <dbReference type="Proteomes" id="UP000001449"/>
    </source>
</evidence>
<dbReference type="STRING" id="35128.B8BQ95"/>
<dbReference type="OMA" id="LAIACEM"/>